<evidence type="ECO:0000256" key="1">
    <source>
        <dbReference type="SAM" id="MobiDB-lite"/>
    </source>
</evidence>
<protein>
    <submittedName>
        <fullName evidence="4">Uncharacterized protein C19orf44 homolog</fullName>
    </submittedName>
</protein>
<feature type="compositionally biased region" description="Low complexity" evidence="1">
    <location>
        <begin position="501"/>
        <end position="511"/>
    </location>
</feature>
<feature type="compositionally biased region" description="Polar residues" evidence="1">
    <location>
        <begin position="106"/>
        <end position="120"/>
    </location>
</feature>
<feature type="compositionally biased region" description="Acidic residues" evidence="1">
    <location>
        <begin position="62"/>
        <end position="72"/>
    </location>
</feature>
<feature type="domain" description="DUF4614" evidence="2">
    <location>
        <begin position="470"/>
        <end position="630"/>
    </location>
</feature>
<feature type="compositionally biased region" description="Polar residues" evidence="1">
    <location>
        <begin position="278"/>
        <end position="295"/>
    </location>
</feature>
<name>A0A6P8FWE1_CLUHA</name>
<dbReference type="AlphaFoldDB" id="A0A6P8FWE1"/>
<dbReference type="PANTHER" id="PTHR22409">
    <property type="entry name" value="CHROMOSOME 19 OPEN READING FRAME 44"/>
    <property type="match status" value="1"/>
</dbReference>
<dbReference type="KEGG" id="char:105900992"/>
<feature type="compositionally biased region" description="Basic and acidic residues" evidence="1">
    <location>
        <begin position="440"/>
        <end position="463"/>
    </location>
</feature>
<feature type="region of interest" description="Disordered" evidence="1">
    <location>
        <begin position="385"/>
        <end position="520"/>
    </location>
</feature>
<feature type="compositionally biased region" description="Polar residues" evidence="1">
    <location>
        <begin position="156"/>
        <end position="167"/>
    </location>
</feature>
<dbReference type="GeneID" id="105900992"/>
<feature type="compositionally biased region" description="Basic residues" evidence="1">
    <location>
        <begin position="250"/>
        <end position="259"/>
    </location>
</feature>
<dbReference type="PANTHER" id="PTHR22409:SF2">
    <property type="entry name" value="CHROMOSOME 19 OPEN READING FRAME 44"/>
    <property type="match status" value="1"/>
</dbReference>
<feature type="compositionally biased region" description="Basic and acidic residues" evidence="1">
    <location>
        <begin position="471"/>
        <end position="500"/>
    </location>
</feature>
<reference evidence="4" key="1">
    <citation type="submission" date="2025-08" db="UniProtKB">
        <authorList>
            <consortium name="RefSeq"/>
        </authorList>
    </citation>
    <scope>IDENTIFICATION</scope>
</reference>
<feature type="compositionally biased region" description="Polar residues" evidence="1">
    <location>
        <begin position="28"/>
        <end position="44"/>
    </location>
</feature>
<proteinExistence type="predicted"/>
<feature type="compositionally biased region" description="Polar residues" evidence="1">
    <location>
        <begin position="193"/>
        <end position="203"/>
    </location>
</feature>
<evidence type="ECO:0000259" key="2">
    <source>
        <dbReference type="Pfam" id="PF15391"/>
    </source>
</evidence>
<keyword evidence="3" id="KW-1185">Reference proteome</keyword>
<dbReference type="CTD" id="105900992"/>
<sequence>MWKQGGSRSSALDRAMAQLAAKKVGSAGDSQINENGSSQTNINLKSMLPGRQMEFQDLSDISSEDLNSEDHEDNVAPPNKAFVDNELLERSGVGGGSRFLKKPSNAIATRQSSAPSSQRLSMEEPIRIPQRRSQSAALSRLAQLEERFRHRKEGSYAQTTSPGQPTPQEDPLSAHSSTDLSMKGARFLKKKLTSSVPEQSKQSHVPHIAAKAPPSSVPSKGVSLDSDEEDMERLLGEYLNSSTESPGPKSYRKSTHKKTPTTVQISDTVRRRTPLPPSSEQASPVHSLRSVSIVYSPSPSPPNIQTSSRSPKVRFLRPSQSRSSVSANNEIRSLEELFTDTDDTSSKISAASDAVKFNVMTLDDLIPAEPLGLSASSKEKIQIGVVQDTSTRDDTVEDTSECTLDDIFPEDPPEEDAVDYESDFETDIKSEATNQSVSEIPEHLTDDDKVSEPAEDRSEDHIHYGLSQRDTNSEKSLADGTEMDGRKSFESYDGKSKDSFSRSYSSYSRSDTLTPTSVPHRRHVKEAAVQTEKGPAFTWPSGMDVLASTYMDPTPVARYTVSAEVLEALTSQMPVEAALNDMLKQQLAMTRHFIESSRHLYSSLLQSLEPPDYKYTTLEDTKEFIRKHRSPKLTMEKALEEVQQEMREYHYL</sequence>
<feature type="compositionally biased region" description="Acidic residues" evidence="1">
    <location>
        <begin position="395"/>
        <end position="425"/>
    </location>
</feature>
<organism evidence="3 4">
    <name type="scientific">Clupea harengus</name>
    <name type="common">Atlantic herring</name>
    <dbReference type="NCBI Taxonomy" id="7950"/>
    <lineage>
        <taxon>Eukaryota</taxon>
        <taxon>Metazoa</taxon>
        <taxon>Chordata</taxon>
        <taxon>Craniata</taxon>
        <taxon>Vertebrata</taxon>
        <taxon>Euteleostomi</taxon>
        <taxon>Actinopterygii</taxon>
        <taxon>Neopterygii</taxon>
        <taxon>Teleostei</taxon>
        <taxon>Clupei</taxon>
        <taxon>Clupeiformes</taxon>
        <taxon>Clupeoidei</taxon>
        <taxon>Clupeidae</taxon>
        <taxon>Clupea</taxon>
    </lineage>
</organism>
<feature type="region of interest" description="Disordered" evidence="1">
    <location>
        <begin position="20"/>
        <end position="328"/>
    </location>
</feature>
<dbReference type="OrthoDB" id="2151530at2759"/>
<evidence type="ECO:0000313" key="4">
    <source>
        <dbReference type="RefSeq" id="XP_031431004.1"/>
    </source>
</evidence>
<evidence type="ECO:0000313" key="3">
    <source>
        <dbReference type="Proteomes" id="UP000515152"/>
    </source>
</evidence>
<accession>A0A6P8FWE1</accession>
<dbReference type="InterPro" id="IPR040120">
    <property type="entry name" value="C19orf44-like"/>
</dbReference>
<feature type="compositionally biased region" description="Polar residues" evidence="1">
    <location>
        <begin position="318"/>
        <end position="328"/>
    </location>
</feature>
<dbReference type="RefSeq" id="XP_031431004.1">
    <property type="nucleotide sequence ID" value="XM_031575144.2"/>
</dbReference>
<dbReference type="Pfam" id="PF15391">
    <property type="entry name" value="DUF4614"/>
    <property type="match status" value="1"/>
</dbReference>
<gene>
    <name evidence="4" type="primary">c10h19orf44</name>
</gene>
<dbReference type="Proteomes" id="UP000515152">
    <property type="component" value="Chromosome 10"/>
</dbReference>
<dbReference type="InterPro" id="IPR027884">
    <property type="entry name" value="DUF4614"/>
</dbReference>